<feature type="transmembrane region" description="Helical" evidence="1">
    <location>
        <begin position="196"/>
        <end position="214"/>
    </location>
</feature>
<evidence type="ECO:0000256" key="1">
    <source>
        <dbReference type="SAM" id="Phobius"/>
    </source>
</evidence>
<dbReference type="AlphaFoldDB" id="A0A9D3SIS4"/>
<reference evidence="2 3" key="1">
    <citation type="submission" date="2021-06" db="EMBL/GenBank/DDBJ databases">
        <title>Chromosome-level genome assembly of the red-tail catfish (Hemibagrus wyckioides).</title>
        <authorList>
            <person name="Shao F."/>
        </authorList>
    </citation>
    <scope>NUCLEOTIDE SEQUENCE [LARGE SCALE GENOMIC DNA]</scope>
    <source>
        <strain evidence="2">EC202008001</strain>
        <tissue evidence="2">Blood</tissue>
    </source>
</reference>
<keyword evidence="1" id="KW-1133">Transmembrane helix</keyword>
<sequence length="224" mass="25612">MRTAVSSGIMKRKNRTRSLIREFFTMEILFLLFCVQIFVGTGFTYRVPSDIPAAVLQDQDFEMETREIRLLEVVVINITCQLISSGNGYTYPVSSNIPSAVLQDLDCEQAWYRKAPGNGSELEYLSDGQLRENGTKHELLVDATRKNITISECIELHHNVTCHGSDQKFQHMYQVIKSTTSAPYDSPETQTRLICTGWIVSVIVFVVVVLILIWRFRQREDLPD</sequence>
<dbReference type="EMBL" id="JAHKSW010000012">
    <property type="protein sequence ID" value="KAG7325971.1"/>
    <property type="molecule type" value="Genomic_DNA"/>
</dbReference>
<keyword evidence="1" id="KW-0472">Membrane</keyword>
<organism evidence="2 3">
    <name type="scientific">Hemibagrus wyckioides</name>
    <dbReference type="NCBI Taxonomy" id="337641"/>
    <lineage>
        <taxon>Eukaryota</taxon>
        <taxon>Metazoa</taxon>
        <taxon>Chordata</taxon>
        <taxon>Craniata</taxon>
        <taxon>Vertebrata</taxon>
        <taxon>Euteleostomi</taxon>
        <taxon>Actinopterygii</taxon>
        <taxon>Neopterygii</taxon>
        <taxon>Teleostei</taxon>
        <taxon>Ostariophysi</taxon>
        <taxon>Siluriformes</taxon>
        <taxon>Bagridae</taxon>
        <taxon>Hemibagrus</taxon>
    </lineage>
</organism>
<gene>
    <name evidence="2" type="ORF">KOW79_010896</name>
</gene>
<name>A0A9D3SIS4_9TELE</name>
<keyword evidence="3" id="KW-1185">Reference proteome</keyword>
<evidence type="ECO:0000313" key="3">
    <source>
        <dbReference type="Proteomes" id="UP000824219"/>
    </source>
</evidence>
<evidence type="ECO:0000313" key="2">
    <source>
        <dbReference type="EMBL" id="KAG7325971.1"/>
    </source>
</evidence>
<dbReference type="OrthoDB" id="8958710at2759"/>
<comment type="caution">
    <text evidence="2">The sequence shown here is derived from an EMBL/GenBank/DDBJ whole genome shotgun (WGS) entry which is preliminary data.</text>
</comment>
<proteinExistence type="predicted"/>
<dbReference type="Proteomes" id="UP000824219">
    <property type="component" value="Linkage Group LG12"/>
</dbReference>
<keyword evidence="1" id="KW-0812">Transmembrane</keyword>
<accession>A0A9D3SIS4</accession>
<protein>
    <submittedName>
        <fullName evidence="2">Uncharacterized protein</fullName>
    </submittedName>
</protein>